<evidence type="ECO:0000313" key="3">
    <source>
        <dbReference type="EMBL" id="TRZ18081.1"/>
    </source>
</evidence>
<dbReference type="GO" id="GO:0007508">
    <property type="term" value="P:larval heart development"/>
    <property type="evidence" value="ECO:0007669"/>
    <property type="project" value="TreeGrafter"/>
</dbReference>
<dbReference type="GO" id="GO:0061343">
    <property type="term" value="P:cell adhesion involved in heart morphogenesis"/>
    <property type="evidence" value="ECO:0007669"/>
    <property type="project" value="TreeGrafter"/>
</dbReference>
<gene>
    <name evidence="3" type="ORF">HGM15179_009036</name>
</gene>
<accession>A0A8K1GFX5</accession>
<comment type="caution">
    <text evidence="3">The sequence shown here is derived from an EMBL/GenBank/DDBJ whole genome shotgun (WGS) entry which is preliminary data.</text>
</comment>
<dbReference type="AlphaFoldDB" id="A0A8K1GFX5"/>
<evidence type="ECO:0000256" key="1">
    <source>
        <dbReference type="SAM" id="MobiDB-lite"/>
    </source>
</evidence>
<dbReference type="Proteomes" id="UP000796761">
    <property type="component" value="Unassembled WGS sequence"/>
</dbReference>
<feature type="region of interest" description="Disordered" evidence="1">
    <location>
        <begin position="82"/>
        <end position="106"/>
    </location>
</feature>
<dbReference type="Pfam" id="PF00078">
    <property type="entry name" value="RVT_1"/>
    <property type="match status" value="1"/>
</dbReference>
<organism evidence="3 4">
    <name type="scientific">Zosterops borbonicus</name>
    <dbReference type="NCBI Taxonomy" id="364589"/>
    <lineage>
        <taxon>Eukaryota</taxon>
        <taxon>Metazoa</taxon>
        <taxon>Chordata</taxon>
        <taxon>Craniata</taxon>
        <taxon>Vertebrata</taxon>
        <taxon>Euteleostomi</taxon>
        <taxon>Archelosauria</taxon>
        <taxon>Archosauria</taxon>
        <taxon>Dinosauria</taxon>
        <taxon>Saurischia</taxon>
        <taxon>Theropoda</taxon>
        <taxon>Coelurosauria</taxon>
        <taxon>Aves</taxon>
        <taxon>Neognathae</taxon>
        <taxon>Neoaves</taxon>
        <taxon>Telluraves</taxon>
        <taxon>Australaves</taxon>
        <taxon>Passeriformes</taxon>
        <taxon>Sylvioidea</taxon>
        <taxon>Zosteropidae</taxon>
        <taxon>Zosterops</taxon>
    </lineage>
</organism>
<dbReference type="OrthoDB" id="416454at2759"/>
<dbReference type="PANTHER" id="PTHR33395:SF22">
    <property type="entry name" value="REVERSE TRANSCRIPTASE DOMAIN-CONTAINING PROTEIN"/>
    <property type="match status" value="1"/>
</dbReference>
<feature type="domain" description="Reverse transcriptase" evidence="2">
    <location>
        <begin position="306"/>
        <end position="390"/>
    </location>
</feature>
<dbReference type="GO" id="GO:0031012">
    <property type="term" value="C:extracellular matrix"/>
    <property type="evidence" value="ECO:0007669"/>
    <property type="project" value="TreeGrafter"/>
</dbReference>
<evidence type="ECO:0000313" key="4">
    <source>
        <dbReference type="Proteomes" id="UP000796761"/>
    </source>
</evidence>
<dbReference type="PANTHER" id="PTHR33395">
    <property type="entry name" value="TRANSCRIPTASE, PUTATIVE-RELATED-RELATED"/>
    <property type="match status" value="1"/>
</dbReference>
<proteinExistence type="predicted"/>
<reference evidence="3" key="1">
    <citation type="submission" date="2019-04" db="EMBL/GenBank/DDBJ databases">
        <title>Genome assembly of Zosterops borbonicus 15179.</title>
        <authorList>
            <person name="Leroy T."/>
            <person name="Anselmetti Y."/>
            <person name="Tilak M.-K."/>
            <person name="Nabholz B."/>
        </authorList>
    </citation>
    <scope>NUCLEOTIDE SEQUENCE</scope>
    <source>
        <strain evidence="3">HGM_15179</strain>
        <tissue evidence="3">Muscle</tissue>
    </source>
</reference>
<name>A0A8K1GFX5_9PASS</name>
<dbReference type="EMBL" id="SWJQ01000236">
    <property type="protein sequence ID" value="TRZ18081.1"/>
    <property type="molecule type" value="Genomic_DNA"/>
</dbReference>
<protein>
    <recommendedName>
        <fullName evidence="2">Reverse transcriptase domain-containing protein</fullName>
    </recommendedName>
</protein>
<sequence>MGKFNLLDDCWKYYTAERKQRFPECVKDNFLTQLVNQPTRGAALPGLLFVNTEGLMGDMKVPWKATLKKGDQGSLDILEERNREGAGSSHPYGLNDKPSGKNTSLDKKVAFTGTPEKKSMYHLLKKGQETQEVFKDVVRSCREIIREGNAQLELNPATFVKDKKSVFINTVIAKRRGKVKLHSLLGMRGNIVTKCKEKAEVLKLKYSVFHNKTGHLQDSCSVELVDWDGKQNGLPVIQEEAVSDLLSHLDAHKSMGPDNIHPRIMRELAEELTVLLSIISHQSWLTREVPGHWKVANVKPIHKTRQKEDPGNYRPVSLTSVPDRVMEQFILSAITQHKQDNQGIRPSQRRLRKSRPCLTNLMSFNDQVTCLVDEGKAVGITYLDFSKAFEMSPIALSWKN</sequence>
<dbReference type="InterPro" id="IPR000477">
    <property type="entry name" value="RT_dom"/>
</dbReference>
<evidence type="ECO:0000259" key="2">
    <source>
        <dbReference type="Pfam" id="PF00078"/>
    </source>
</evidence>
<keyword evidence="4" id="KW-1185">Reference proteome</keyword>